<dbReference type="EMBL" id="JANEYG010000046">
    <property type="protein sequence ID" value="KAJ8916037.1"/>
    <property type="molecule type" value="Genomic_DNA"/>
</dbReference>
<reference evidence="3 4" key="1">
    <citation type="journal article" date="2023" name="Insect Mol. Biol.">
        <title>Genome sequencing provides insights into the evolution of gene families encoding plant cell wall-degrading enzymes in longhorned beetles.</title>
        <authorList>
            <person name="Shin N.R."/>
            <person name="Okamura Y."/>
            <person name="Kirsch R."/>
            <person name="Pauchet Y."/>
        </authorList>
    </citation>
    <scope>NUCLEOTIDE SEQUENCE [LARGE SCALE GENOMIC DNA]</scope>
    <source>
        <strain evidence="3">EAD_L_NR</strain>
    </source>
</reference>
<organism evidence="3 4">
    <name type="scientific">Exocentrus adspersus</name>
    <dbReference type="NCBI Taxonomy" id="1586481"/>
    <lineage>
        <taxon>Eukaryota</taxon>
        <taxon>Metazoa</taxon>
        <taxon>Ecdysozoa</taxon>
        <taxon>Arthropoda</taxon>
        <taxon>Hexapoda</taxon>
        <taxon>Insecta</taxon>
        <taxon>Pterygota</taxon>
        <taxon>Neoptera</taxon>
        <taxon>Endopterygota</taxon>
        <taxon>Coleoptera</taxon>
        <taxon>Polyphaga</taxon>
        <taxon>Cucujiformia</taxon>
        <taxon>Chrysomeloidea</taxon>
        <taxon>Cerambycidae</taxon>
        <taxon>Lamiinae</taxon>
        <taxon>Acanthocinini</taxon>
        <taxon>Exocentrus</taxon>
    </lineage>
</organism>
<protein>
    <submittedName>
        <fullName evidence="3">Uncharacterized protein</fullName>
    </submittedName>
</protein>
<accession>A0AAV8VNQ0</accession>
<evidence type="ECO:0000313" key="3">
    <source>
        <dbReference type="EMBL" id="KAJ8916037.1"/>
    </source>
</evidence>
<name>A0AAV8VNQ0_9CUCU</name>
<gene>
    <name evidence="3" type="ORF">NQ315_010905</name>
</gene>
<dbReference type="SUPFAM" id="SSF51735">
    <property type="entry name" value="NAD(P)-binding Rossmann-fold domains"/>
    <property type="match status" value="1"/>
</dbReference>
<evidence type="ECO:0000256" key="1">
    <source>
        <dbReference type="ARBA" id="ARBA00006484"/>
    </source>
</evidence>
<dbReference type="Proteomes" id="UP001159042">
    <property type="component" value="Unassembled WGS sequence"/>
</dbReference>
<dbReference type="Gene3D" id="3.40.50.720">
    <property type="entry name" value="NAD(P)-binding Rossmann-like Domain"/>
    <property type="match status" value="1"/>
</dbReference>
<dbReference type="GO" id="GO:0016491">
    <property type="term" value="F:oxidoreductase activity"/>
    <property type="evidence" value="ECO:0007669"/>
    <property type="project" value="UniProtKB-KW"/>
</dbReference>
<dbReference type="InterPro" id="IPR036291">
    <property type="entry name" value="NAD(P)-bd_dom_sf"/>
</dbReference>
<evidence type="ECO:0000256" key="2">
    <source>
        <dbReference type="ARBA" id="ARBA00023002"/>
    </source>
</evidence>
<dbReference type="InterPro" id="IPR002347">
    <property type="entry name" value="SDR_fam"/>
</dbReference>
<sequence length="78" mass="8249">MVLSMDRFVGKVAIVTGASSGIGAAIAEALVEQGLKVAGIARRKDRLEVLAKKVSSKKGKFYPVVADLSKEEDIVNAF</sequence>
<comment type="caution">
    <text evidence="3">The sequence shown here is derived from an EMBL/GenBank/DDBJ whole genome shotgun (WGS) entry which is preliminary data.</text>
</comment>
<dbReference type="AlphaFoldDB" id="A0AAV8VNQ0"/>
<keyword evidence="4" id="KW-1185">Reference proteome</keyword>
<dbReference type="Pfam" id="PF00106">
    <property type="entry name" value="adh_short"/>
    <property type="match status" value="1"/>
</dbReference>
<evidence type="ECO:0000313" key="4">
    <source>
        <dbReference type="Proteomes" id="UP001159042"/>
    </source>
</evidence>
<comment type="similarity">
    <text evidence="1">Belongs to the short-chain dehydrogenases/reductases (SDR) family.</text>
</comment>
<dbReference type="PANTHER" id="PTHR43115">
    <property type="entry name" value="DEHYDROGENASE/REDUCTASE SDR FAMILY MEMBER 11"/>
    <property type="match status" value="1"/>
</dbReference>
<dbReference type="PANTHER" id="PTHR43115:SF4">
    <property type="entry name" value="DEHYDROGENASE_REDUCTASE SDR FAMILY MEMBER 11"/>
    <property type="match status" value="1"/>
</dbReference>
<feature type="non-terminal residue" evidence="3">
    <location>
        <position position="78"/>
    </location>
</feature>
<keyword evidence="2" id="KW-0560">Oxidoreductase</keyword>
<proteinExistence type="inferred from homology"/>